<evidence type="ECO:0000256" key="3">
    <source>
        <dbReference type="ARBA" id="ARBA00022764"/>
    </source>
</evidence>
<comment type="caution">
    <text evidence="4">The sequence shown here is derived from an EMBL/GenBank/DDBJ whole genome shotgun (WGS) entry which is preliminary data.</text>
</comment>
<dbReference type="OrthoDB" id="9770625at2"/>
<sequence>MTFDGTFDDKGLSRRALLRGGAALAGGAAFTGLTGAPAMAADAAKPDRLTMLYATSEADSDAIKAALPAFKQAFGFDIALDTMPYNALQQKAFAELASESPYYDIMIVDTPWMPALTNKILPITDMILDPRANEGLDITDFIPKVFYDTAVYRRDNSALHFKDDAAIDPAKIKAEGFDIYGLPVQSNVLTMAYRKDLFEDAALKAAYRTKFGSDLAPPATWDEFAQVAEFMTDSAKRRWGTTLMAGTGDWATDDFKTLLAGFGGDGHLVSDTFEPVFDSPEGVKALTYYAKLIAKKVVPPGTTSASWDTAATSFGSGLTAMSMNYHSETLNPTVKGEIAYAMVPKGVARGPHFGTWMLSVNSYSKNKDWAFRAIKWFTSRETQTKALASQLHPTRLSVYAAAAADPGIVAKFGNFYDVLGQSLQVGVGRPRLTNYADIDRTVWVAVNDAARGAATPEAALKGAAAEVATLLQQAGYKRS</sequence>
<keyword evidence="5" id="KW-1185">Reference proteome</keyword>
<dbReference type="PANTHER" id="PTHR43649:SF12">
    <property type="entry name" value="DIACETYLCHITOBIOSE BINDING PROTEIN DASA"/>
    <property type="match status" value="1"/>
</dbReference>
<keyword evidence="3" id="KW-0574">Periplasm</keyword>
<reference evidence="4 5" key="1">
    <citation type="submission" date="2018-12" db="EMBL/GenBank/DDBJ databases">
        <authorList>
            <person name="Grouzdev D.S."/>
            <person name="Krutkina M.S."/>
        </authorList>
    </citation>
    <scope>NUCLEOTIDE SEQUENCE [LARGE SCALE GENOMIC DNA]</scope>
    <source>
        <strain evidence="4 5">RmlP026</strain>
    </source>
</reference>
<comment type="similarity">
    <text evidence="2">Belongs to the bacterial solute-binding protein 1 family.</text>
</comment>
<dbReference type="GO" id="GO:0042597">
    <property type="term" value="C:periplasmic space"/>
    <property type="evidence" value="ECO:0007669"/>
    <property type="project" value="UniProtKB-SubCell"/>
</dbReference>
<evidence type="ECO:0000256" key="2">
    <source>
        <dbReference type="ARBA" id="ARBA00008520"/>
    </source>
</evidence>
<dbReference type="RefSeq" id="WP_129229694.1">
    <property type="nucleotide sequence ID" value="NZ_QYBB01000062.1"/>
</dbReference>
<accession>A0A4Q2U2Z4</accession>
<gene>
    <name evidence="4" type="ORF">D3273_25070</name>
</gene>
<evidence type="ECO:0000313" key="4">
    <source>
        <dbReference type="EMBL" id="RYC29237.1"/>
    </source>
</evidence>
<dbReference type="EMBL" id="QYBB01000062">
    <property type="protein sequence ID" value="RYC29237.1"/>
    <property type="molecule type" value="Genomic_DNA"/>
</dbReference>
<dbReference type="CDD" id="cd13585">
    <property type="entry name" value="PBP2_TMBP_like"/>
    <property type="match status" value="1"/>
</dbReference>
<dbReference type="SUPFAM" id="SSF53850">
    <property type="entry name" value="Periplasmic binding protein-like II"/>
    <property type="match status" value="1"/>
</dbReference>
<dbReference type="AlphaFoldDB" id="A0A4Q2U2Z4"/>
<dbReference type="Pfam" id="PF01547">
    <property type="entry name" value="SBP_bac_1"/>
    <property type="match status" value="1"/>
</dbReference>
<dbReference type="InterPro" id="IPR050490">
    <property type="entry name" value="Bact_solute-bd_prot1"/>
</dbReference>
<evidence type="ECO:0000313" key="5">
    <source>
        <dbReference type="Proteomes" id="UP000290759"/>
    </source>
</evidence>
<dbReference type="PANTHER" id="PTHR43649">
    <property type="entry name" value="ARABINOSE-BINDING PROTEIN-RELATED"/>
    <property type="match status" value="1"/>
</dbReference>
<reference evidence="4 5" key="2">
    <citation type="submission" date="2019-02" db="EMBL/GenBank/DDBJ databases">
        <title>'Lichenibacterium ramalinii' gen. nov. sp. nov., 'Lichenibacterium minor' gen. nov. sp. nov.</title>
        <authorList>
            <person name="Pankratov T."/>
        </authorList>
    </citation>
    <scope>NUCLEOTIDE SEQUENCE [LARGE SCALE GENOMIC DNA]</scope>
    <source>
        <strain evidence="4 5">RmlP026</strain>
    </source>
</reference>
<dbReference type="InterPro" id="IPR006311">
    <property type="entry name" value="TAT_signal"/>
</dbReference>
<dbReference type="PROSITE" id="PS51318">
    <property type="entry name" value="TAT"/>
    <property type="match status" value="1"/>
</dbReference>
<comment type="subcellular location">
    <subcellularLocation>
        <location evidence="1">Periplasm</location>
    </subcellularLocation>
</comment>
<dbReference type="Proteomes" id="UP000290759">
    <property type="component" value="Unassembled WGS sequence"/>
</dbReference>
<dbReference type="Gene3D" id="3.40.190.10">
    <property type="entry name" value="Periplasmic binding protein-like II"/>
    <property type="match status" value="2"/>
</dbReference>
<organism evidence="4 5">
    <name type="scientific">Lichenibacterium minor</name>
    <dbReference type="NCBI Taxonomy" id="2316528"/>
    <lineage>
        <taxon>Bacteria</taxon>
        <taxon>Pseudomonadati</taxon>
        <taxon>Pseudomonadota</taxon>
        <taxon>Alphaproteobacteria</taxon>
        <taxon>Hyphomicrobiales</taxon>
        <taxon>Lichenihabitantaceae</taxon>
        <taxon>Lichenibacterium</taxon>
    </lineage>
</organism>
<evidence type="ECO:0000256" key="1">
    <source>
        <dbReference type="ARBA" id="ARBA00004418"/>
    </source>
</evidence>
<protein>
    <submittedName>
        <fullName evidence="4">Sugar ABC transporter substrate-binding protein</fullName>
    </submittedName>
</protein>
<dbReference type="InterPro" id="IPR006059">
    <property type="entry name" value="SBP"/>
</dbReference>
<proteinExistence type="inferred from homology"/>
<name>A0A4Q2U2Z4_9HYPH</name>